<dbReference type="InterPro" id="IPR011333">
    <property type="entry name" value="SKP1/BTB/POZ_sf"/>
</dbReference>
<evidence type="ECO:0000256" key="8">
    <source>
        <dbReference type="ARBA" id="ARBA00022989"/>
    </source>
</evidence>
<dbReference type="EMBL" id="CAXLJL010000267">
    <property type="protein sequence ID" value="CAL5135375.1"/>
    <property type="molecule type" value="Genomic_DNA"/>
</dbReference>
<keyword evidence="3" id="KW-0633">Potassium transport</keyword>
<dbReference type="Pfam" id="PF00520">
    <property type="entry name" value="Ion_trans"/>
    <property type="match status" value="1"/>
</dbReference>
<keyword evidence="7" id="KW-0630">Potassium</keyword>
<evidence type="ECO:0000256" key="12">
    <source>
        <dbReference type="SAM" id="MobiDB-lite"/>
    </source>
</evidence>
<feature type="domain" description="Ion transport" evidence="14">
    <location>
        <begin position="511"/>
        <end position="716"/>
    </location>
</feature>
<keyword evidence="10 13" id="KW-0472">Membrane</keyword>
<evidence type="ECO:0000256" key="11">
    <source>
        <dbReference type="ARBA" id="ARBA00023303"/>
    </source>
</evidence>
<organism evidence="16 17">
    <name type="scientific">Calicophoron daubneyi</name>
    <name type="common">Rumen fluke</name>
    <name type="synonym">Paramphistomum daubneyi</name>
    <dbReference type="NCBI Taxonomy" id="300641"/>
    <lineage>
        <taxon>Eukaryota</taxon>
        <taxon>Metazoa</taxon>
        <taxon>Spiralia</taxon>
        <taxon>Lophotrochozoa</taxon>
        <taxon>Platyhelminthes</taxon>
        <taxon>Trematoda</taxon>
        <taxon>Digenea</taxon>
        <taxon>Plagiorchiida</taxon>
        <taxon>Pronocephalata</taxon>
        <taxon>Paramphistomoidea</taxon>
        <taxon>Paramphistomidae</taxon>
        <taxon>Calicophoron</taxon>
    </lineage>
</organism>
<dbReference type="Gene3D" id="1.20.120.350">
    <property type="entry name" value="Voltage-gated potassium channels. Chain C"/>
    <property type="match status" value="1"/>
</dbReference>
<dbReference type="Gene3D" id="1.10.287.70">
    <property type="match status" value="1"/>
</dbReference>
<sequence>MTDHENNIVLPNENCLEGNIEKTERQEPSHSGSEGYGEGRKRRSSVFDLKRFERTLPNHLFSSLNEIFSQKPAGYDNSPFGRRMIIPKRPYNVWKPVRYLISSVYRPKEILPRLEMDDQPDSIHHFGRFDIGHPTGCDSVIADDPAANSQAEFAKGHCSTLPSESCENPPVNRQLSQKSKLFDHSSCHGRVMLRKRPIFMEKDRLNQITTYPLNPPVLIRINVSGTKFHVVHSTLQKDPYVYGKMVEDAMWLPDGREYYFERDPNVFRFIHNYLRSGELHLPGGICGPLLERELDDWGIPLGLDIQRCCLGSVMDTKSKLESLQKFESQLAQKRVKPVCWIKSPRWQRFREAVWTVIDNTPGWTKSEAPRAIPDFCNKPNGDLLSNKSHPMLKRSSPSLDNMLSRAEPHTNKSAVSTTDSAGIILQQQLSERDSKDVNSLHTRTTLIRWFRRLYVAYETLIVTFAVIIFMLSTVTEYRDPLKIDSSDAATKNGSSESISYPNPAYHDRSTEFTIPKRWLLNMDIFFSIAITVDVLTRMFFCPTLKTWFWSVYTFIDLLSLIPFYCEMVLYEVIFTQTFEQTRSWLIWFMGVEQYVVLLKLFVVLRLFRILRRHTGTRVLLYTFRTTFIDVGIVILLILEASLFFGTAIYFMDDNFSNIPLGSYWALITMSTVGYGDLTPSRTSGYFVAIACVILGTMLIAYMVPILVNRFLLYYDHSEQLAMLKQLHRTAKRKARHRNLSKYAQKALAGAKEFVNATFTSAMGKMNVNNAFTLKFPGVRSKTELFKSHEAP</sequence>
<evidence type="ECO:0000256" key="3">
    <source>
        <dbReference type="ARBA" id="ARBA00022538"/>
    </source>
</evidence>
<dbReference type="InterPro" id="IPR005821">
    <property type="entry name" value="Ion_trans_dom"/>
</dbReference>
<protein>
    <submittedName>
        <fullName evidence="16">Uncharacterized protein</fullName>
    </submittedName>
</protein>
<keyword evidence="4 13" id="KW-0812">Transmembrane</keyword>
<feature type="region of interest" description="Disordered" evidence="12">
    <location>
        <begin position="1"/>
        <end position="41"/>
    </location>
</feature>
<feature type="region of interest" description="Disordered" evidence="12">
    <location>
        <begin position="386"/>
        <end position="418"/>
    </location>
</feature>
<evidence type="ECO:0000256" key="7">
    <source>
        <dbReference type="ARBA" id="ARBA00022958"/>
    </source>
</evidence>
<feature type="transmembrane region" description="Helical" evidence="13">
    <location>
        <begin position="518"/>
        <end position="540"/>
    </location>
</feature>
<keyword evidence="8 13" id="KW-1133">Transmembrane helix</keyword>
<dbReference type="PANTHER" id="PTHR11537:SF254">
    <property type="entry name" value="POTASSIUM VOLTAGE-GATED CHANNEL PROTEIN SHAB"/>
    <property type="match status" value="1"/>
</dbReference>
<feature type="transmembrane region" description="Helical" evidence="13">
    <location>
        <begin position="685"/>
        <end position="707"/>
    </location>
</feature>
<feature type="compositionally biased region" description="Basic and acidic residues" evidence="12">
    <location>
        <begin position="19"/>
        <end position="28"/>
    </location>
</feature>
<dbReference type="PANTHER" id="PTHR11537">
    <property type="entry name" value="VOLTAGE-GATED POTASSIUM CHANNEL"/>
    <property type="match status" value="1"/>
</dbReference>
<dbReference type="GO" id="GO:0005249">
    <property type="term" value="F:voltage-gated potassium channel activity"/>
    <property type="evidence" value="ECO:0007669"/>
    <property type="project" value="InterPro"/>
</dbReference>
<dbReference type="PRINTS" id="PR00169">
    <property type="entry name" value="KCHANNEL"/>
</dbReference>
<accession>A0AAV2TFY9</accession>
<feature type="transmembrane region" description="Helical" evidence="13">
    <location>
        <begin position="547"/>
        <end position="564"/>
    </location>
</feature>
<evidence type="ECO:0000256" key="1">
    <source>
        <dbReference type="ARBA" id="ARBA00004141"/>
    </source>
</evidence>
<dbReference type="InterPro" id="IPR028325">
    <property type="entry name" value="VG_K_chnl"/>
</dbReference>
<dbReference type="AlphaFoldDB" id="A0AAV2TFY9"/>
<evidence type="ECO:0000256" key="9">
    <source>
        <dbReference type="ARBA" id="ARBA00023065"/>
    </source>
</evidence>
<evidence type="ECO:0000256" key="2">
    <source>
        <dbReference type="ARBA" id="ARBA00022448"/>
    </source>
</evidence>
<evidence type="ECO:0000259" key="14">
    <source>
        <dbReference type="Pfam" id="PF00520"/>
    </source>
</evidence>
<keyword evidence="5" id="KW-0631">Potassium channel</keyword>
<dbReference type="SUPFAM" id="SSF81324">
    <property type="entry name" value="Voltage-gated potassium channels"/>
    <property type="match status" value="1"/>
</dbReference>
<dbReference type="GO" id="GO:0008076">
    <property type="term" value="C:voltage-gated potassium channel complex"/>
    <property type="evidence" value="ECO:0007669"/>
    <property type="project" value="InterPro"/>
</dbReference>
<keyword evidence="9" id="KW-0406">Ion transport</keyword>
<feature type="transmembrane region" description="Helical" evidence="13">
    <location>
        <begin position="627"/>
        <end position="651"/>
    </location>
</feature>
<evidence type="ECO:0000256" key="4">
    <source>
        <dbReference type="ARBA" id="ARBA00022692"/>
    </source>
</evidence>
<feature type="transmembrane region" description="Helical" evidence="13">
    <location>
        <begin position="584"/>
        <end position="607"/>
    </location>
</feature>
<dbReference type="Pfam" id="PF02214">
    <property type="entry name" value="BTB_2"/>
    <property type="match status" value="1"/>
</dbReference>
<keyword evidence="11" id="KW-0407">Ion channel</keyword>
<evidence type="ECO:0000256" key="13">
    <source>
        <dbReference type="SAM" id="Phobius"/>
    </source>
</evidence>
<dbReference type="Proteomes" id="UP001497525">
    <property type="component" value="Unassembled WGS sequence"/>
</dbReference>
<comment type="subcellular location">
    <subcellularLocation>
        <location evidence="1">Membrane</location>
        <topology evidence="1">Multi-pass membrane protein</topology>
    </subcellularLocation>
</comment>
<gene>
    <name evidence="16" type="ORF">CDAUBV1_LOCUS9525</name>
</gene>
<dbReference type="Gene3D" id="3.30.710.10">
    <property type="entry name" value="Potassium Channel Kv1.1, Chain A"/>
    <property type="match status" value="1"/>
</dbReference>
<dbReference type="InterPro" id="IPR027359">
    <property type="entry name" value="Volt_channel_dom_sf"/>
</dbReference>
<proteinExistence type="predicted"/>
<dbReference type="GO" id="GO:0051260">
    <property type="term" value="P:protein homooligomerization"/>
    <property type="evidence" value="ECO:0007669"/>
    <property type="project" value="InterPro"/>
</dbReference>
<name>A0AAV2TFY9_CALDB</name>
<keyword evidence="6" id="KW-0851">Voltage-gated channel</keyword>
<dbReference type="GO" id="GO:0001508">
    <property type="term" value="P:action potential"/>
    <property type="evidence" value="ECO:0007669"/>
    <property type="project" value="TreeGrafter"/>
</dbReference>
<evidence type="ECO:0000256" key="5">
    <source>
        <dbReference type="ARBA" id="ARBA00022826"/>
    </source>
</evidence>
<feature type="transmembrane region" description="Helical" evidence="13">
    <location>
        <begin position="453"/>
        <end position="472"/>
    </location>
</feature>
<keyword evidence="2" id="KW-0813">Transport</keyword>
<evidence type="ECO:0000256" key="6">
    <source>
        <dbReference type="ARBA" id="ARBA00022882"/>
    </source>
</evidence>
<dbReference type="CDD" id="cd18317">
    <property type="entry name" value="BTB_POZ_Kv"/>
    <property type="match status" value="1"/>
</dbReference>
<dbReference type="SUPFAM" id="SSF54695">
    <property type="entry name" value="POZ domain"/>
    <property type="match status" value="1"/>
</dbReference>
<evidence type="ECO:0000259" key="15">
    <source>
        <dbReference type="Pfam" id="PF02214"/>
    </source>
</evidence>
<evidence type="ECO:0000313" key="16">
    <source>
        <dbReference type="EMBL" id="CAL5135375.1"/>
    </source>
</evidence>
<evidence type="ECO:0000256" key="10">
    <source>
        <dbReference type="ARBA" id="ARBA00023136"/>
    </source>
</evidence>
<reference evidence="16" key="1">
    <citation type="submission" date="2024-06" db="EMBL/GenBank/DDBJ databases">
        <authorList>
            <person name="Liu X."/>
            <person name="Lenzi L."/>
            <person name="Haldenby T S."/>
            <person name="Uol C."/>
        </authorList>
    </citation>
    <scope>NUCLEOTIDE SEQUENCE</scope>
</reference>
<evidence type="ECO:0000313" key="17">
    <source>
        <dbReference type="Proteomes" id="UP001497525"/>
    </source>
</evidence>
<feature type="domain" description="Potassium channel tetramerisation-type BTB" evidence="15">
    <location>
        <begin position="219"/>
        <end position="300"/>
    </location>
</feature>
<dbReference type="InterPro" id="IPR003131">
    <property type="entry name" value="T1-type_BTB"/>
</dbReference>
<comment type="caution">
    <text evidence="16">The sequence shown here is derived from an EMBL/GenBank/DDBJ whole genome shotgun (WGS) entry which is preliminary data.</text>
</comment>